<keyword evidence="6" id="KW-1133">Transmembrane helix</keyword>
<evidence type="ECO:0000256" key="4">
    <source>
        <dbReference type="ARBA" id="ARBA00022777"/>
    </source>
</evidence>
<evidence type="ECO:0000256" key="5">
    <source>
        <dbReference type="ARBA" id="ARBA00022840"/>
    </source>
</evidence>
<reference evidence="8 9" key="1">
    <citation type="submission" date="2022-01" db="EMBL/GenBank/DDBJ databases">
        <authorList>
            <person name="Xiong W."/>
            <person name="Schranz E."/>
        </authorList>
    </citation>
    <scope>NUCLEOTIDE SEQUENCE [LARGE SCALE GENOMIC DNA]</scope>
</reference>
<evidence type="ECO:0000313" key="8">
    <source>
        <dbReference type="EMBL" id="CAH1415401.1"/>
    </source>
</evidence>
<dbReference type="Gene3D" id="2.60.110.10">
    <property type="entry name" value="Thaumatin"/>
    <property type="match status" value="1"/>
</dbReference>
<keyword evidence="6" id="KW-0472">Membrane</keyword>
<dbReference type="SMART" id="SM00219">
    <property type="entry name" value="TyrKc"/>
    <property type="match status" value="1"/>
</dbReference>
<dbReference type="GO" id="GO:0004674">
    <property type="term" value="F:protein serine/threonine kinase activity"/>
    <property type="evidence" value="ECO:0007669"/>
    <property type="project" value="UniProtKB-KW"/>
</dbReference>
<dbReference type="InterPro" id="IPR011009">
    <property type="entry name" value="Kinase-like_dom_sf"/>
</dbReference>
<sequence>MGPSSSSSSSSSQFHLGVFPQILGFLFFFLSIGASGTTFTFVNDYRFTVWPGVNGWTDSNTGFELTKGTTRSFQAPVGWSGRIWGRTVCSFNSFDHPSNVLLPGMKLGYDMTTRKNWTLTSWPSNDIPSSGAFTMSWEPIEEASQRLMIRRRGQPYWTSGSLNNQIFQYMFSLNGPSSQYRYNISSVYTNEARYFSYEANNIAALPMWILSAKRQVTDIDNSTVWTPEFCCGYDSDNGCVESSLPQCRRENDKFSEMKGDFAHDLTRSAIDDNSSLRISDCFVKCWNVCTCVGFNSSSINGTGCVIWTGSNNFLVNPRDNSTLKYVINQNPINPSTGTKIEKRKNWEWILIGHKRKEYERRKRDEYFLELTASESFKDIHQLENNGGKGNDFSDKVVLDLFTRLSDGREIAIKKLSRTSGQGVVEFKNELVLIAKLQHTNLVRVLGCCIHGEEKMLIYEYMPKKSLDFFFFDENRKTELDWRKQFDIIEGIAQGIFKQNETEAITNRVVGTYGYMSPEYAMEGTFSINFIFNIQGKEIIKSGSDSSSNLLPCPEASQSSCIRLFFYKGYFQRRI</sequence>
<gene>
    <name evidence="8" type="ORF">LVIROSA_LOCUS3253</name>
</gene>
<dbReference type="Pfam" id="PF07714">
    <property type="entry name" value="PK_Tyr_Ser-Thr"/>
    <property type="match status" value="1"/>
</dbReference>
<evidence type="ECO:0000256" key="2">
    <source>
        <dbReference type="ARBA" id="ARBA00022679"/>
    </source>
</evidence>
<dbReference type="Pfam" id="PF08276">
    <property type="entry name" value="PAN_2"/>
    <property type="match status" value="1"/>
</dbReference>
<keyword evidence="9" id="KW-1185">Reference proteome</keyword>
<dbReference type="FunFam" id="3.30.200.20:FF:000924">
    <property type="entry name" value="Uncharacterized protein"/>
    <property type="match status" value="1"/>
</dbReference>
<dbReference type="InterPro" id="IPR001245">
    <property type="entry name" value="Ser-Thr/Tyr_kinase_cat_dom"/>
</dbReference>
<accession>A0AAU9LKV2</accession>
<feature type="transmembrane region" description="Helical" evidence="6">
    <location>
        <begin position="20"/>
        <end position="42"/>
    </location>
</feature>
<keyword evidence="5" id="KW-0067">ATP-binding</keyword>
<dbReference type="SMART" id="SM00205">
    <property type="entry name" value="THN"/>
    <property type="match status" value="1"/>
</dbReference>
<protein>
    <recommendedName>
        <fullName evidence="7">Apple domain-containing protein</fullName>
    </recommendedName>
</protein>
<keyword evidence="4" id="KW-0418">Kinase</keyword>
<evidence type="ECO:0000256" key="3">
    <source>
        <dbReference type="ARBA" id="ARBA00022741"/>
    </source>
</evidence>
<evidence type="ECO:0000256" key="6">
    <source>
        <dbReference type="SAM" id="Phobius"/>
    </source>
</evidence>
<dbReference type="EMBL" id="CAKMRJ010000001">
    <property type="protein sequence ID" value="CAH1415401.1"/>
    <property type="molecule type" value="Genomic_DNA"/>
</dbReference>
<feature type="domain" description="Apple" evidence="7">
    <location>
        <begin position="247"/>
        <end position="330"/>
    </location>
</feature>
<name>A0AAU9LKV2_9ASTR</name>
<keyword evidence="1" id="KW-0723">Serine/threonine-protein kinase</keyword>
<dbReference type="Pfam" id="PF00314">
    <property type="entry name" value="Thaumatin"/>
    <property type="match status" value="1"/>
</dbReference>
<dbReference type="PROSITE" id="PS50948">
    <property type="entry name" value="PAN"/>
    <property type="match status" value="1"/>
</dbReference>
<comment type="caution">
    <text evidence="8">The sequence shown here is derived from an EMBL/GenBank/DDBJ whole genome shotgun (WGS) entry which is preliminary data.</text>
</comment>
<dbReference type="Proteomes" id="UP001157418">
    <property type="component" value="Unassembled WGS sequence"/>
</dbReference>
<evidence type="ECO:0000256" key="1">
    <source>
        <dbReference type="ARBA" id="ARBA00022527"/>
    </source>
</evidence>
<keyword evidence="2" id="KW-0808">Transferase</keyword>
<dbReference type="SUPFAM" id="SSF49870">
    <property type="entry name" value="Osmotin, thaumatin-like protein"/>
    <property type="match status" value="1"/>
</dbReference>
<organism evidence="8 9">
    <name type="scientific">Lactuca virosa</name>
    <dbReference type="NCBI Taxonomy" id="75947"/>
    <lineage>
        <taxon>Eukaryota</taxon>
        <taxon>Viridiplantae</taxon>
        <taxon>Streptophyta</taxon>
        <taxon>Embryophyta</taxon>
        <taxon>Tracheophyta</taxon>
        <taxon>Spermatophyta</taxon>
        <taxon>Magnoliopsida</taxon>
        <taxon>eudicotyledons</taxon>
        <taxon>Gunneridae</taxon>
        <taxon>Pentapetalae</taxon>
        <taxon>asterids</taxon>
        <taxon>campanulids</taxon>
        <taxon>Asterales</taxon>
        <taxon>Asteraceae</taxon>
        <taxon>Cichorioideae</taxon>
        <taxon>Cichorieae</taxon>
        <taxon>Lactucinae</taxon>
        <taxon>Lactuca</taxon>
    </lineage>
</organism>
<evidence type="ECO:0000313" key="9">
    <source>
        <dbReference type="Proteomes" id="UP001157418"/>
    </source>
</evidence>
<dbReference type="InterPro" id="IPR003609">
    <property type="entry name" value="Pan_app"/>
</dbReference>
<keyword evidence="6" id="KW-0812">Transmembrane</keyword>
<dbReference type="GO" id="GO:0004713">
    <property type="term" value="F:protein tyrosine kinase activity"/>
    <property type="evidence" value="ECO:0007669"/>
    <property type="project" value="InterPro"/>
</dbReference>
<evidence type="ECO:0000259" key="7">
    <source>
        <dbReference type="PROSITE" id="PS50948"/>
    </source>
</evidence>
<dbReference type="Gene3D" id="1.10.510.10">
    <property type="entry name" value="Transferase(Phosphotransferase) domain 1"/>
    <property type="match status" value="1"/>
</dbReference>
<proteinExistence type="predicted"/>
<dbReference type="PANTHER" id="PTHR27002">
    <property type="entry name" value="RECEPTOR-LIKE SERINE/THREONINE-PROTEIN KINASE SD1-8"/>
    <property type="match status" value="1"/>
</dbReference>
<dbReference type="InterPro" id="IPR020635">
    <property type="entry name" value="Tyr_kinase_cat_dom"/>
</dbReference>
<dbReference type="SUPFAM" id="SSF56112">
    <property type="entry name" value="Protein kinase-like (PK-like)"/>
    <property type="match status" value="1"/>
</dbReference>
<dbReference type="PROSITE" id="PS51367">
    <property type="entry name" value="THAUMATIN_2"/>
    <property type="match status" value="1"/>
</dbReference>
<dbReference type="GO" id="GO:0005524">
    <property type="term" value="F:ATP binding"/>
    <property type="evidence" value="ECO:0007669"/>
    <property type="project" value="UniProtKB-KW"/>
</dbReference>
<dbReference type="GO" id="GO:0005886">
    <property type="term" value="C:plasma membrane"/>
    <property type="evidence" value="ECO:0007669"/>
    <property type="project" value="TreeGrafter"/>
</dbReference>
<dbReference type="AlphaFoldDB" id="A0AAU9LKV2"/>
<dbReference type="InterPro" id="IPR037176">
    <property type="entry name" value="Osmotin/thaumatin-like_sf"/>
</dbReference>
<dbReference type="PANTHER" id="PTHR27002:SF548">
    <property type="entry name" value="RECEPTOR-LIKE SERINE_THREONINE-PROTEIN KINASE"/>
    <property type="match status" value="1"/>
</dbReference>
<dbReference type="InterPro" id="IPR001938">
    <property type="entry name" value="Thaumatin"/>
</dbReference>
<keyword evidence="3" id="KW-0547">Nucleotide-binding</keyword>